<dbReference type="GO" id="GO:0016787">
    <property type="term" value="F:hydrolase activity"/>
    <property type="evidence" value="ECO:0007669"/>
    <property type="project" value="UniProtKB-KW"/>
</dbReference>
<keyword evidence="2" id="KW-0378">Hydrolase</keyword>
<organism evidence="4 5">
    <name type="scientific">Burkholderia cenocepacia</name>
    <dbReference type="NCBI Taxonomy" id="95486"/>
    <lineage>
        <taxon>Bacteria</taxon>
        <taxon>Pseudomonadati</taxon>
        <taxon>Pseudomonadota</taxon>
        <taxon>Betaproteobacteria</taxon>
        <taxon>Burkholderiales</taxon>
        <taxon>Burkholderiaceae</taxon>
        <taxon>Burkholderia</taxon>
        <taxon>Burkholderia cepacia complex</taxon>
    </lineage>
</organism>
<comment type="similarity">
    <text evidence="1">Belongs to the AB hydrolase superfamily. AB hydrolase 2 family.</text>
</comment>
<dbReference type="Proteomes" id="UP000029413">
    <property type="component" value="Chromosome 2"/>
</dbReference>
<feature type="domain" description="Phospholipase/carboxylesterase/thioesterase" evidence="3">
    <location>
        <begin position="9"/>
        <end position="192"/>
    </location>
</feature>
<dbReference type="AlphaFoldDB" id="A0AAN0RXS1"/>
<protein>
    <submittedName>
        <fullName evidence="4">Phospholipase/Carboxylesterase family protein</fullName>
    </submittedName>
</protein>
<dbReference type="InterPro" id="IPR050565">
    <property type="entry name" value="LYPA1-2/EST-like"/>
</dbReference>
<dbReference type="InterPro" id="IPR003140">
    <property type="entry name" value="PLipase/COase/thioEstase"/>
</dbReference>
<accession>A0AAN0RXS1</accession>
<keyword evidence="5" id="KW-1185">Reference proteome</keyword>
<dbReference type="EMBL" id="CP007784">
    <property type="protein sequence ID" value="AIO35755.1"/>
    <property type="molecule type" value="Genomic_DNA"/>
</dbReference>
<dbReference type="SUPFAM" id="SSF53474">
    <property type="entry name" value="alpha/beta-Hydrolases"/>
    <property type="match status" value="1"/>
</dbReference>
<evidence type="ECO:0000313" key="5">
    <source>
        <dbReference type="Proteomes" id="UP000029413"/>
    </source>
</evidence>
<dbReference type="InterPro" id="IPR029058">
    <property type="entry name" value="AB_hydrolase_fold"/>
</dbReference>
<gene>
    <name evidence="4" type="ORF">DM39_4129</name>
</gene>
<name>A0AAN0RXS1_9BURK</name>
<evidence type="ECO:0000313" key="4">
    <source>
        <dbReference type="EMBL" id="AIO35755.1"/>
    </source>
</evidence>
<evidence type="ECO:0000256" key="1">
    <source>
        <dbReference type="ARBA" id="ARBA00006499"/>
    </source>
</evidence>
<dbReference type="Pfam" id="PF02230">
    <property type="entry name" value="Abhydrolase_2"/>
    <property type="match status" value="1"/>
</dbReference>
<sequence>MYETTWHPPKNAVTQALIFLHGRNQSQAATHSIAQPLPNANTLLVLPSAPQRCWYPGSFLAEIQENEPSLSSGIAHLDAVIEKIIQGSGLSTDQIILAGFSQGAALAAEYVGRVRKVKGLIAFSGGRNGPWGCNWEEDTSLSPMPMLFSVATRDPFVPLKRVKETVAHFAQRGANAILETFEEDEHYVRESEYTAARALFM</sequence>
<dbReference type="Gene3D" id="3.40.50.1820">
    <property type="entry name" value="alpha/beta hydrolase"/>
    <property type="match status" value="1"/>
</dbReference>
<proteinExistence type="inferred from homology"/>
<reference evidence="4 5" key="1">
    <citation type="submission" date="2014-05" db="EMBL/GenBank/DDBJ databases">
        <authorList>
            <person name="Bishop-Lilly K.A."/>
            <person name="Broomall S.M."/>
            <person name="Chain P.S."/>
            <person name="Chertkov O."/>
            <person name="Coyne S.R."/>
            <person name="Daligault H.E."/>
            <person name="Davenport K.W."/>
            <person name="Erkkila T."/>
            <person name="Frey K.G."/>
            <person name="Gibbons H.S."/>
            <person name="Gu W."/>
            <person name="Jaissle J."/>
            <person name="Johnson S.L."/>
            <person name="Koroleva G.I."/>
            <person name="Ladner J.T."/>
            <person name="Lo C.-C."/>
            <person name="Minogue T.D."/>
            <person name="Munk C."/>
            <person name="Palacios G.F."/>
            <person name="Redden C.L."/>
            <person name="Rosenzweig C.N."/>
            <person name="Scholz M.B."/>
            <person name="Teshima H."/>
            <person name="Xu Y."/>
        </authorList>
    </citation>
    <scope>NUCLEOTIDE SEQUENCE [LARGE SCALE GENOMIC DNA]</scope>
    <source>
        <strain evidence="4 5">DDS 22E-1</strain>
    </source>
</reference>
<evidence type="ECO:0000256" key="2">
    <source>
        <dbReference type="ARBA" id="ARBA00022801"/>
    </source>
</evidence>
<dbReference type="PANTHER" id="PTHR10655:SF17">
    <property type="entry name" value="LYSOPHOSPHOLIPASE-LIKE PROTEIN 1"/>
    <property type="match status" value="1"/>
</dbReference>
<dbReference type="PANTHER" id="PTHR10655">
    <property type="entry name" value="LYSOPHOSPHOLIPASE-RELATED"/>
    <property type="match status" value="1"/>
</dbReference>
<evidence type="ECO:0000259" key="3">
    <source>
        <dbReference type="Pfam" id="PF02230"/>
    </source>
</evidence>
<dbReference type="KEGG" id="bcen:DM39_4129"/>